<evidence type="ECO:0000313" key="2">
    <source>
        <dbReference type="Proteomes" id="UP000199370"/>
    </source>
</evidence>
<accession>A0A1G9ZIS1</accession>
<reference evidence="1 2" key="1">
    <citation type="submission" date="2016-10" db="EMBL/GenBank/DDBJ databases">
        <authorList>
            <person name="de Groot N.N."/>
        </authorList>
    </citation>
    <scope>NUCLEOTIDE SEQUENCE [LARGE SCALE GENOMIC DNA]</scope>
    <source>
        <strain evidence="2">EB21,IBRC-M 10013,KCTC 4048</strain>
    </source>
</reference>
<proteinExistence type="predicted"/>
<protein>
    <recommendedName>
        <fullName evidence="3">Zinc-ribbon domain-containing protein</fullName>
    </recommendedName>
</protein>
<evidence type="ECO:0008006" key="3">
    <source>
        <dbReference type="Google" id="ProtNLM"/>
    </source>
</evidence>
<dbReference type="AlphaFoldDB" id="A0A1G9ZIS1"/>
<dbReference type="Proteomes" id="UP000199370">
    <property type="component" value="Unassembled WGS sequence"/>
</dbReference>
<name>A0A1G9ZIS1_9EURY</name>
<keyword evidence="2" id="KW-1185">Reference proteome</keyword>
<gene>
    <name evidence="1" type="ORF">SAMN05192554_12064</name>
</gene>
<sequence>MGDRACYREYCPDCDAQVTIVDEACPDCGRSLDVE</sequence>
<evidence type="ECO:0000313" key="1">
    <source>
        <dbReference type="EMBL" id="SDN21015.1"/>
    </source>
</evidence>
<dbReference type="EMBL" id="FNIA01000020">
    <property type="protein sequence ID" value="SDN21015.1"/>
    <property type="molecule type" value="Genomic_DNA"/>
</dbReference>
<organism evidence="1 2">
    <name type="scientific">Haloarchaeobius iranensis</name>
    <dbReference type="NCBI Taxonomy" id="996166"/>
    <lineage>
        <taxon>Archaea</taxon>
        <taxon>Methanobacteriati</taxon>
        <taxon>Methanobacteriota</taxon>
        <taxon>Stenosarchaea group</taxon>
        <taxon>Halobacteria</taxon>
        <taxon>Halobacteriales</taxon>
        <taxon>Halorubellaceae</taxon>
        <taxon>Haloarchaeobius</taxon>
    </lineage>
</organism>